<organism evidence="1">
    <name type="scientific">Cladocopium goreaui</name>
    <dbReference type="NCBI Taxonomy" id="2562237"/>
    <lineage>
        <taxon>Eukaryota</taxon>
        <taxon>Sar</taxon>
        <taxon>Alveolata</taxon>
        <taxon>Dinophyceae</taxon>
        <taxon>Suessiales</taxon>
        <taxon>Symbiodiniaceae</taxon>
        <taxon>Cladocopium</taxon>
    </lineage>
</organism>
<dbReference type="EMBL" id="CAMXCT020003423">
    <property type="protein sequence ID" value="CAL1157742.1"/>
    <property type="molecule type" value="Genomic_DNA"/>
</dbReference>
<reference evidence="2" key="2">
    <citation type="submission" date="2024-04" db="EMBL/GenBank/DDBJ databases">
        <authorList>
            <person name="Chen Y."/>
            <person name="Shah S."/>
            <person name="Dougan E. K."/>
            <person name="Thang M."/>
            <person name="Chan C."/>
        </authorList>
    </citation>
    <scope>NUCLEOTIDE SEQUENCE [LARGE SCALE GENOMIC DNA]</scope>
</reference>
<reference evidence="1" key="1">
    <citation type="submission" date="2022-10" db="EMBL/GenBank/DDBJ databases">
        <authorList>
            <person name="Chen Y."/>
            <person name="Dougan E. K."/>
            <person name="Chan C."/>
            <person name="Rhodes N."/>
            <person name="Thang M."/>
        </authorList>
    </citation>
    <scope>NUCLEOTIDE SEQUENCE</scope>
</reference>
<protein>
    <submittedName>
        <fullName evidence="3">Vacuolar calcium ion transporter (High copy number undoes manganese protein 1) (Manganese resistance 1 protein) (Vacuolar Ca(2+)/H(+) exchanger)</fullName>
    </submittedName>
</protein>
<evidence type="ECO:0000313" key="3">
    <source>
        <dbReference type="EMBL" id="CAL4791679.1"/>
    </source>
</evidence>
<evidence type="ECO:0000313" key="4">
    <source>
        <dbReference type="Proteomes" id="UP001152797"/>
    </source>
</evidence>
<name>A0A9P1D8A3_9DINO</name>
<accession>A0A9P1D8A3</accession>
<gene>
    <name evidence="1" type="ORF">C1SCF055_LOCUS30155</name>
</gene>
<dbReference type="AlphaFoldDB" id="A0A9P1D8A3"/>
<dbReference type="EMBL" id="CAMXCT010003423">
    <property type="protein sequence ID" value="CAI4004367.1"/>
    <property type="molecule type" value="Genomic_DNA"/>
</dbReference>
<dbReference type="Proteomes" id="UP001152797">
    <property type="component" value="Unassembled WGS sequence"/>
</dbReference>
<comment type="caution">
    <text evidence="1">The sequence shown here is derived from an EMBL/GenBank/DDBJ whole genome shotgun (WGS) entry which is preliminary data.</text>
</comment>
<keyword evidence="4" id="KW-1185">Reference proteome</keyword>
<evidence type="ECO:0000313" key="1">
    <source>
        <dbReference type="EMBL" id="CAI4004367.1"/>
    </source>
</evidence>
<sequence length="60" mass="6180">MPVFGTLQANFSLNFLAILPMAKILGSITEELADSVGETLGGLLNASFGISESHDAVTLG</sequence>
<proteinExistence type="predicted"/>
<dbReference type="EMBL" id="CAMXCT030003423">
    <property type="protein sequence ID" value="CAL4791679.1"/>
    <property type="molecule type" value="Genomic_DNA"/>
</dbReference>
<evidence type="ECO:0000313" key="2">
    <source>
        <dbReference type="EMBL" id="CAL1157742.1"/>
    </source>
</evidence>
<dbReference type="OrthoDB" id="1699231at2759"/>